<dbReference type="STRING" id="516051.VC82_1665"/>
<dbReference type="PANTHER" id="PTHR38590:SF1">
    <property type="entry name" value="BLL0828 PROTEIN"/>
    <property type="match status" value="1"/>
</dbReference>
<dbReference type="SUPFAM" id="SSF52980">
    <property type="entry name" value="Restriction endonuclease-like"/>
    <property type="match status" value="1"/>
</dbReference>
<keyword evidence="2" id="KW-0489">Methyltransferase</keyword>
<dbReference type="CDD" id="cd01038">
    <property type="entry name" value="Endonuclease_DUF559"/>
    <property type="match status" value="1"/>
</dbReference>
<keyword evidence="3" id="KW-1185">Reference proteome</keyword>
<reference evidence="2 3" key="1">
    <citation type="submission" date="2015-03" db="EMBL/GenBank/DDBJ databases">
        <title>Complete genome sequence of Muricauda lutaonensis CC-HSB-11T, isolated from a coastal hot spring.</title>
        <authorList>
            <person name="Kim K.M."/>
        </authorList>
    </citation>
    <scope>NUCLEOTIDE SEQUENCE [LARGE SCALE GENOMIC DNA]</scope>
    <source>
        <strain evidence="2 3">CC-HSB-11</strain>
    </source>
</reference>
<dbReference type="PANTHER" id="PTHR38590">
    <property type="entry name" value="BLL0828 PROTEIN"/>
    <property type="match status" value="1"/>
</dbReference>
<keyword evidence="2" id="KW-0808">Transferase</keyword>
<organism evidence="2 3">
    <name type="scientific">Flagellimonas lutaonensis</name>
    <dbReference type="NCBI Taxonomy" id="516051"/>
    <lineage>
        <taxon>Bacteria</taxon>
        <taxon>Pseudomonadati</taxon>
        <taxon>Bacteroidota</taxon>
        <taxon>Flavobacteriia</taxon>
        <taxon>Flavobacteriales</taxon>
        <taxon>Flavobacteriaceae</taxon>
        <taxon>Flagellimonas</taxon>
    </lineage>
</organism>
<dbReference type="InterPro" id="IPR007569">
    <property type="entry name" value="DUF559"/>
</dbReference>
<dbReference type="Pfam" id="PF04480">
    <property type="entry name" value="DUF559"/>
    <property type="match status" value="1"/>
</dbReference>
<protein>
    <submittedName>
        <fullName evidence="2">Cytosine methyltransferase</fullName>
    </submittedName>
</protein>
<dbReference type="GO" id="GO:0032259">
    <property type="term" value="P:methylation"/>
    <property type="evidence" value="ECO:0007669"/>
    <property type="project" value="UniProtKB-KW"/>
</dbReference>
<dbReference type="AlphaFoldDB" id="A0A0D5YTT9"/>
<dbReference type="PATRIC" id="fig|516051.4.peg.1720"/>
<dbReference type="EMBL" id="CP011071">
    <property type="protein sequence ID" value="AKA35278.1"/>
    <property type="molecule type" value="Genomic_DNA"/>
</dbReference>
<dbReference type="Proteomes" id="UP000032726">
    <property type="component" value="Chromosome"/>
</dbReference>
<evidence type="ECO:0000313" key="2">
    <source>
        <dbReference type="EMBL" id="AKA35278.1"/>
    </source>
</evidence>
<feature type="domain" description="DUF559" evidence="1">
    <location>
        <begin position="8"/>
        <end position="113"/>
    </location>
</feature>
<dbReference type="HOGENOM" id="CLU_107928_1_2_10"/>
<sequence>MHNRKFLKERRQDLRNNGTSAEAFLWRYLSKSQLKGRKFRRQHSIENHIVDFYCPGEKLIIELDGQVHDNVIALQKDSERDDYLKSLGFTVLRLENKLVFDDLEGVLQTISEHFKNATGSPPFQGGE</sequence>
<name>A0A0D5YTT9_9FLAO</name>
<dbReference type="InterPro" id="IPR047216">
    <property type="entry name" value="Endonuclease_DUF559_bact"/>
</dbReference>
<accession>A0A0D5YTT9</accession>
<dbReference type="OrthoDB" id="9798754at2"/>
<dbReference type="KEGG" id="mlt:VC82_1665"/>
<evidence type="ECO:0000313" key="3">
    <source>
        <dbReference type="Proteomes" id="UP000032726"/>
    </source>
</evidence>
<dbReference type="Gene3D" id="3.40.960.10">
    <property type="entry name" value="VSR Endonuclease"/>
    <property type="match status" value="1"/>
</dbReference>
<proteinExistence type="predicted"/>
<gene>
    <name evidence="2" type="ORF">VC82_1665</name>
</gene>
<dbReference type="GO" id="GO:0008168">
    <property type="term" value="F:methyltransferase activity"/>
    <property type="evidence" value="ECO:0007669"/>
    <property type="project" value="UniProtKB-KW"/>
</dbReference>
<evidence type="ECO:0000259" key="1">
    <source>
        <dbReference type="Pfam" id="PF04480"/>
    </source>
</evidence>
<dbReference type="RefSeq" id="WP_045801944.1">
    <property type="nucleotide sequence ID" value="NZ_CP011071.1"/>
</dbReference>
<dbReference type="InterPro" id="IPR011335">
    <property type="entry name" value="Restrct_endonuc-II-like"/>
</dbReference>